<feature type="transmembrane region" description="Helical" evidence="1">
    <location>
        <begin position="503"/>
        <end position="524"/>
    </location>
</feature>
<dbReference type="Proteomes" id="UP000473699">
    <property type="component" value="Unassembled WGS sequence"/>
</dbReference>
<feature type="transmembrane region" description="Helical" evidence="1">
    <location>
        <begin position="102"/>
        <end position="121"/>
    </location>
</feature>
<name>A0A6L5Y9E6_9BACT</name>
<comment type="caution">
    <text evidence="3">The sequence shown here is derived from an EMBL/GenBank/DDBJ whole genome shotgun (WGS) entry which is preliminary data.</text>
</comment>
<gene>
    <name evidence="3" type="ORF">FYJ74_01470</name>
</gene>
<dbReference type="EMBL" id="VUNH01000001">
    <property type="protein sequence ID" value="MST54725.1"/>
    <property type="molecule type" value="Genomic_DNA"/>
</dbReference>
<feature type="transmembrane region" description="Helical" evidence="1">
    <location>
        <begin position="609"/>
        <end position="631"/>
    </location>
</feature>
<sequence>MTKRKLDGIVAKGLWLYVLAMGIFHLYTAVFGAFEAYLQRAIHLTWVLPMVFVVYPMFENKKSAQSQTAVPWYDWCFAVVSAVPGIYIMLNYNMIVERMIGVDEITAIQLILGTIVVLALIEATRRAVGLPIILVSLAFMGYCMYYMMTDIATQSGTLGNFSLANFCDWFSGAFKLLIEEMYLTDEGIYSSSLGVSATLVMIFLIFGGFLENSGVGEYFMEFAQAFTGTQAGGPAKIAVVSSCLFGSISGSAVANVYGTGTFTIPLMKRIGYKPYFSGAVEAVASSGGQIMPPVMGAGAFVMASFLNVPFSRIVVAAILPALLYYAAVLVMVHLTAKRDGLRGLPPEELPEKKSVLKRAYMMSPIILLVYLLLDGYTPMYAAIAGIVLAWGVSLPNPKRRMGPKGILRAIHDGAKGIPVVCTACASAGFVLGAVALSGIGPKIVSAVLSVSHGIPVLTLLLIAVVCLILGMGLPTTSAYILAASLSVPALGQLHFNSIAAHMFVFYYAIISNITPPVALAAYAAASIAEDSPNKTGWAACRLGFLAFVIPFAFCYDGGLLLQLDWTHNVISIVSGVALVFGIGFSFTGYCGGRIPMWSRVLFAAFGLASMWKSSLVSLGGTAAIFVLYIFCQKVFADKKASSAI</sequence>
<dbReference type="InterPro" id="IPR010656">
    <property type="entry name" value="DctM"/>
</dbReference>
<keyword evidence="1" id="KW-0812">Transmembrane</keyword>
<dbReference type="AlphaFoldDB" id="A0A6L5Y9E6"/>
<evidence type="ECO:0000256" key="1">
    <source>
        <dbReference type="SAM" id="Phobius"/>
    </source>
</evidence>
<proteinExistence type="predicted"/>
<keyword evidence="4" id="KW-1185">Reference proteome</keyword>
<feature type="transmembrane region" description="Helical" evidence="1">
    <location>
        <begin position="567"/>
        <end position="589"/>
    </location>
</feature>
<evidence type="ECO:0000313" key="3">
    <source>
        <dbReference type="EMBL" id="MST54725.1"/>
    </source>
</evidence>
<organism evidence="3 4">
    <name type="scientific">Pyramidobacter porci</name>
    <dbReference type="NCBI Taxonomy" id="2605789"/>
    <lineage>
        <taxon>Bacteria</taxon>
        <taxon>Thermotogati</taxon>
        <taxon>Synergistota</taxon>
        <taxon>Synergistia</taxon>
        <taxon>Synergistales</taxon>
        <taxon>Dethiosulfovibrionaceae</taxon>
        <taxon>Pyramidobacter</taxon>
    </lineage>
</organism>
<dbReference type="PANTHER" id="PTHR43849:SF2">
    <property type="entry name" value="BLL3936 PROTEIN"/>
    <property type="match status" value="1"/>
</dbReference>
<feature type="transmembrane region" description="Helical" evidence="1">
    <location>
        <begin position="290"/>
        <end position="307"/>
    </location>
</feature>
<feature type="transmembrane region" description="Helical" evidence="1">
    <location>
        <begin position="417"/>
        <end position="439"/>
    </location>
</feature>
<dbReference type="RefSeq" id="WP_154527843.1">
    <property type="nucleotide sequence ID" value="NZ_VUNH01000001.1"/>
</dbReference>
<dbReference type="PANTHER" id="PTHR43849">
    <property type="entry name" value="BLL3936 PROTEIN"/>
    <property type="match status" value="1"/>
</dbReference>
<feature type="transmembrane region" description="Helical" evidence="1">
    <location>
        <begin position="190"/>
        <end position="210"/>
    </location>
</feature>
<evidence type="ECO:0000259" key="2">
    <source>
        <dbReference type="Pfam" id="PF06808"/>
    </source>
</evidence>
<evidence type="ECO:0000313" key="4">
    <source>
        <dbReference type="Proteomes" id="UP000473699"/>
    </source>
</evidence>
<feature type="transmembrane region" description="Helical" evidence="1">
    <location>
        <begin position="70"/>
        <end position="90"/>
    </location>
</feature>
<dbReference type="NCBIfam" id="TIGR02123">
    <property type="entry name" value="TRAP_fused"/>
    <property type="match status" value="1"/>
</dbReference>
<dbReference type="InterPro" id="IPR011853">
    <property type="entry name" value="TRAP_DctM-Dct_fused"/>
</dbReference>
<reference evidence="3 4" key="1">
    <citation type="submission" date="2019-08" db="EMBL/GenBank/DDBJ databases">
        <title>In-depth cultivation of the pig gut microbiome towards novel bacterial diversity and tailored functional studies.</title>
        <authorList>
            <person name="Wylensek D."/>
            <person name="Hitch T.C.A."/>
            <person name="Clavel T."/>
        </authorList>
    </citation>
    <scope>NUCLEOTIDE SEQUENCE [LARGE SCALE GENOMIC DNA]</scope>
    <source>
        <strain evidence="3 4">SM-530-WT-4B</strain>
    </source>
</reference>
<feature type="transmembrane region" description="Helical" evidence="1">
    <location>
        <begin position="41"/>
        <end position="58"/>
    </location>
</feature>
<keyword evidence="1" id="KW-0472">Membrane</keyword>
<feature type="domain" description="TRAP C4-dicarboxylate transport system permease DctM subunit" evidence="2">
    <location>
        <begin position="115"/>
        <end position="553"/>
    </location>
</feature>
<feature type="transmembrane region" description="Helical" evidence="1">
    <location>
        <begin position="14"/>
        <end position="34"/>
    </location>
</feature>
<accession>A0A6L5Y9E6</accession>
<dbReference type="Pfam" id="PF06808">
    <property type="entry name" value="DctM"/>
    <property type="match status" value="1"/>
</dbReference>
<feature type="transmembrane region" description="Helical" evidence="1">
    <location>
        <begin position="127"/>
        <end position="146"/>
    </location>
</feature>
<feature type="transmembrane region" description="Helical" evidence="1">
    <location>
        <begin position="459"/>
        <end position="482"/>
    </location>
</feature>
<feature type="transmembrane region" description="Helical" evidence="1">
    <location>
        <begin position="379"/>
        <end position="396"/>
    </location>
</feature>
<feature type="transmembrane region" description="Helical" evidence="1">
    <location>
        <begin position="313"/>
        <end position="334"/>
    </location>
</feature>
<protein>
    <submittedName>
        <fullName evidence="3">TRAP transporter fused permease subunit</fullName>
    </submittedName>
</protein>
<keyword evidence="1" id="KW-1133">Transmembrane helix</keyword>
<feature type="transmembrane region" description="Helical" evidence="1">
    <location>
        <begin position="536"/>
        <end position="555"/>
    </location>
</feature>